<keyword evidence="2" id="KW-1185">Reference proteome</keyword>
<dbReference type="Proteomes" id="UP001164187">
    <property type="component" value="Chromosome"/>
</dbReference>
<protein>
    <submittedName>
        <fullName evidence="1">Uncharacterized protein</fullName>
    </submittedName>
</protein>
<dbReference type="RefSeq" id="WP_269311416.1">
    <property type="nucleotide sequence ID" value="NZ_CP114052.1"/>
</dbReference>
<organism evidence="1 2">
    <name type="scientific">Peptostreptococcus equinus</name>
    <dbReference type="NCBI Taxonomy" id="3003601"/>
    <lineage>
        <taxon>Bacteria</taxon>
        <taxon>Bacillati</taxon>
        <taxon>Bacillota</taxon>
        <taxon>Clostridia</taxon>
        <taxon>Peptostreptococcales</taxon>
        <taxon>Peptostreptococcaceae</taxon>
        <taxon>Peptostreptococcus</taxon>
    </lineage>
</organism>
<evidence type="ECO:0000313" key="2">
    <source>
        <dbReference type="Proteomes" id="UP001164187"/>
    </source>
</evidence>
<sequence length="201" mass="23398">MSLFLGPIHHIMFGKIKFQEGLCDYIIDEANKKTYKDFKALIDEKVESLPQGQLEDIVDQANIHGSLQSMIAIVEKRLACIVDIAEKENIFTLEEIKDLARQYGRNNSLDKEISLEDSYAAIFGKMLNGMPCDRVEEKYENDENHIKWRDRIDIHSDFWNAMGRSSQDFYQIRSAVIEGLFENTGISYSVYENNEFELRRK</sequence>
<proteinExistence type="predicted"/>
<gene>
    <name evidence="1" type="ORF">O0R46_09060</name>
</gene>
<reference evidence="1" key="1">
    <citation type="submission" date="2022-12" db="EMBL/GenBank/DDBJ databases">
        <title>Peptostreptococcus.</title>
        <authorList>
            <person name="Lee S.H."/>
        </authorList>
    </citation>
    <scope>NUCLEOTIDE SEQUENCE</scope>
    <source>
        <strain evidence="1">CBA3647</strain>
    </source>
</reference>
<accession>A0ABY7JNH2</accession>
<name>A0ABY7JNH2_9FIRM</name>
<dbReference type="EMBL" id="CP114052">
    <property type="protein sequence ID" value="WAW14719.1"/>
    <property type="molecule type" value="Genomic_DNA"/>
</dbReference>
<evidence type="ECO:0000313" key="1">
    <source>
        <dbReference type="EMBL" id="WAW14719.1"/>
    </source>
</evidence>